<dbReference type="EMBL" id="BMQL01000004">
    <property type="protein sequence ID" value="GGR00086.1"/>
    <property type="molecule type" value="Genomic_DNA"/>
</dbReference>
<gene>
    <name evidence="1" type="ORF">GCM10008957_10980</name>
</gene>
<dbReference type="RefSeq" id="WP_189088520.1">
    <property type="nucleotide sequence ID" value="NZ_BMQL01000004.1"/>
</dbReference>
<evidence type="ECO:0000313" key="2">
    <source>
        <dbReference type="Proteomes" id="UP000603865"/>
    </source>
</evidence>
<name>A0A918BZT3_9DEIO</name>
<organism evidence="1 2">
    <name type="scientific">Deinococcus ruber</name>
    <dbReference type="NCBI Taxonomy" id="1848197"/>
    <lineage>
        <taxon>Bacteria</taxon>
        <taxon>Thermotogati</taxon>
        <taxon>Deinococcota</taxon>
        <taxon>Deinococci</taxon>
        <taxon>Deinococcales</taxon>
        <taxon>Deinococcaceae</taxon>
        <taxon>Deinococcus</taxon>
    </lineage>
</organism>
<proteinExistence type="predicted"/>
<keyword evidence="2" id="KW-1185">Reference proteome</keyword>
<sequence>MKAHRITVTPCHTLPGTVIIRVHGKGIPFVTDGGNHALFQSDGCKTDELETYLSDLERKYACRIARPQVAA</sequence>
<dbReference type="AlphaFoldDB" id="A0A918BZT3"/>
<evidence type="ECO:0000313" key="1">
    <source>
        <dbReference type="EMBL" id="GGR00086.1"/>
    </source>
</evidence>
<reference evidence="1" key="2">
    <citation type="submission" date="2020-09" db="EMBL/GenBank/DDBJ databases">
        <authorList>
            <person name="Sun Q."/>
            <person name="Ohkuma M."/>
        </authorList>
    </citation>
    <scope>NUCLEOTIDE SEQUENCE</scope>
    <source>
        <strain evidence="1">JCM 31311</strain>
    </source>
</reference>
<comment type="caution">
    <text evidence="1">The sequence shown here is derived from an EMBL/GenBank/DDBJ whole genome shotgun (WGS) entry which is preliminary data.</text>
</comment>
<accession>A0A918BZT3</accession>
<reference evidence="1" key="1">
    <citation type="journal article" date="2014" name="Int. J. Syst. Evol. Microbiol.">
        <title>Complete genome sequence of Corynebacterium casei LMG S-19264T (=DSM 44701T), isolated from a smear-ripened cheese.</title>
        <authorList>
            <consortium name="US DOE Joint Genome Institute (JGI-PGF)"/>
            <person name="Walter F."/>
            <person name="Albersmeier A."/>
            <person name="Kalinowski J."/>
            <person name="Ruckert C."/>
        </authorList>
    </citation>
    <scope>NUCLEOTIDE SEQUENCE</scope>
    <source>
        <strain evidence="1">JCM 31311</strain>
    </source>
</reference>
<dbReference type="Proteomes" id="UP000603865">
    <property type="component" value="Unassembled WGS sequence"/>
</dbReference>
<protein>
    <submittedName>
        <fullName evidence="1">Uncharacterized protein</fullName>
    </submittedName>
</protein>